<keyword evidence="3 7" id="KW-0812">Transmembrane</keyword>
<comment type="similarity">
    <text evidence="2">Belongs to the major facilitator superfamily. Proton-dependent oligopeptide transporter (POT/PTR) (TC 2.A.17) family.</text>
</comment>
<dbReference type="Proteomes" id="UP000215335">
    <property type="component" value="Unassembled WGS sequence"/>
</dbReference>
<feature type="transmembrane region" description="Helical" evidence="7">
    <location>
        <begin position="55"/>
        <end position="79"/>
    </location>
</feature>
<dbReference type="GO" id="GO:0016020">
    <property type="term" value="C:membrane"/>
    <property type="evidence" value="ECO:0007669"/>
    <property type="project" value="UniProtKB-SubCell"/>
</dbReference>
<feature type="transmembrane region" description="Helical" evidence="7">
    <location>
        <begin position="116"/>
        <end position="138"/>
    </location>
</feature>
<dbReference type="AlphaFoldDB" id="A0A232FN09"/>
<accession>A0A232FN09</accession>
<dbReference type="Gene3D" id="1.20.1250.20">
    <property type="entry name" value="MFS general substrate transporter like domains"/>
    <property type="match status" value="2"/>
</dbReference>
<evidence type="ECO:0000256" key="4">
    <source>
        <dbReference type="ARBA" id="ARBA00022856"/>
    </source>
</evidence>
<gene>
    <name evidence="8" type="ORF">TSAR_006465</name>
</gene>
<evidence type="ECO:0008006" key="10">
    <source>
        <dbReference type="Google" id="ProtNLM"/>
    </source>
</evidence>
<feature type="transmembrane region" description="Helical" evidence="7">
    <location>
        <begin position="85"/>
        <end position="104"/>
    </location>
</feature>
<feature type="transmembrane region" description="Helical" evidence="7">
    <location>
        <begin position="187"/>
        <end position="208"/>
    </location>
</feature>
<dbReference type="GO" id="GO:0022857">
    <property type="term" value="F:transmembrane transporter activity"/>
    <property type="evidence" value="ECO:0007669"/>
    <property type="project" value="InterPro"/>
</dbReference>
<protein>
    <recommendedName>
        <fullName evidence="10">Major facilitator superfamily (MFS) profile domain-containing protein</fullName>
    </recommendedName>
</protein>
<feature type="transmembrane region" description="Helical" evidence="7">
    <location>
        <begin position="150"/>
        <end position="175"/>
    </location>
</feature>
<keyword evidence="6 7" id="KW-0472">Membrane</keyword>
<dbReference type="InterPro" id="IPR000109">
    <property type="entry name" value="POT_fam"/>
</dbReference>
<evidence type="ECO:0000256" key="2">
    <source>
        <dbReference type="ARBA" id="ARBA00005982"/>
    </source>
</evidence>
<keyword evidence="4" id="KW-0653">Protein transport</keyword>
<dbReference type="EMBL" id="NNAY01000017">
    <property type="protein sequence ID" value="OXU31909.1"/>
    <property type="molecule type" value="Genomic_DNA"/>
</dbReference>
<proteinExistence type="inferred from homology"/>
<evidence type="ECO:0000256" key="7">
    <source>
        <dbReference type="SAM" id="Phobius"/>
    </source>
</evidence>
<keyword evidence="4" id="KW-0813">Transport</keyword>
<evidence type="ECO:0000313" key="8">
    <source>
        <dbReference type="EMBL" id="OXU31909.1"/>
    </source>
</evidence>
<comment type="caution">
    <text evidence="8">The sequence shown here is derived from an EMBL/GenBank/DDBJ whole genome shotgun (WGS) entry which is preliminary data.</text>
</comment>
<keyword evidence="9" id="KW-1185">Reference proteome</keyword>
<feature type="transmembrane region" description="Helical" evidence="7">
    <location>
        <begin position="644"/>
        <end position="665"/>
    </location>
</feature>
<keyword evidence="5 7" id="KW-1133">Transmembrane helix</keyword>
<dbReference type="GO" id="GO:0015833">
    <property type="term" value="P:peptide transport"/>
    <property type="evidence" value="ECO:0007669"/>
    <property type="project" value="UniProtKB-KW"/>
</dbReference>
<feature type="transmembrane region" description="Helical" evidence="7">
    <location>
        <begin position="272"/>
        <end position="292"/>
    </location>
</feature>
<dbReference type="STRING" id="543379.A0A232FN09"/>
<feature type="transmembrane region" description="Helical" evidence="7">
    <location>
        <begin position="584"/>
        <end position="605"/>
    </location>
</feature>
<evidence type="ECO:0000313" key="9">
    <source>
        <dbReference type="Proteomes" id="UP000215335"/>
    </source>
</evidence>
<feature type="transmembrane region" description="Helical" evidence="7">
    <location>
        <begin position="611"/>
        <end position="632"/>
    </location>
</feature>
<sequence length="687" mass="77723">MLSEQVKGNVSTFPKPVIVILIFSFSIKFSYNSIRGTLPLYLIDTLHLEESQATVFYHAFSMCVFFFAFAGGILADSFFGRYKSLIYYSTSLSLGLVLLTLTAVPMLHFPVSELTILSLIIIAMGCGSLRSCVPAFGGDQFILPQQARQLSLWFVLMCIAHNTASLSVSFIAPVLRKDLTCFGELTCYSLVFVVPTVLMIVTTVLYVVGTRFYRIEKLQENVLLKITKCVTYALYQRIKSSKKRPHWLDHADKKFEPTMIEDIKSVTALLKLFLPLPIFWTLYSMTSTAWTFQASRMNGELAGYLIKPDQITAVNPVFVIIFVPIFHSYIFPLLAKYFWVNTPLRKITLGGLVLALSYYVSGVIELNLEPTYAKIPIKGLAQVRIFNTLDCNINLNIENQDFVLERLSMWQNISIPANKTVQLEYRADYSNCGIYDVPSVIVSGKLEAVENSATSWAITKKGLSYRYTDSLDKSKSGNPRIRALIYIDADLTEPKPVLRITHNNETLETIALSKKFNASVFKEVAHKSYAFYVNDRLVESNAFIKLGGVYTVVGYASENNTVARAITVTEPNSFHILWILPQQFLLAIAEIMVEVLVMEFAFSQAPVSMKALLQALWLFTAFFGNLIVIVVTEARIFERKAFEIFFYAFLMTVAMAFFATLAKFYRYKQDSEDNLENDTQEETSKNT</sequence>
<feature type="transmembrane region" description="Helical" evidence="7">
    <location>
        <begin position="313"/>
        <end position="335"/>
    </location>
</feature>
<evidence type="ECO:0000256" key="1">
    <source>
        <dbReference type="ARBA" id="ARBA00004141"/>
    </source>
</evidence>
<dbReference type="PANTHER" id="PTHR11654">
    <property type="entry name" value="OLIGOPEPTIDE TRANSPORTER-RELATED"/>
    <property type="match status" value="1"/>
</dbReference>
<dbReference type="OrthoDB" id="8904098at2759"/>
<evidence type="ECO:0000256" key="6">
    <source>
        <dbReference type="ARBA" id="ARBA00023136"/>
    </source>
</evidence>
<evidence type="ECO:0000256" key="3">
    <source>
        <dbReference type="ARBA" id="ARBA00022692"/>
    </source>
</evidence>
<comment type="subcellular location">
    <subcellularLocation>
        <location evidence="1">Membrane</location>
        <topology evidence="1">Multi-pass membrane protein</topology>
    </subcellularLocation>
</comment>
<dbReference type="SUPFAM" id="SSF103473">
    <property type="entry name" value="MFS general substrate transporter"/>
    <property type="match status" value="1"/>
</dbReference>
<dbReference type="Pfam" id="PF00854">
    <property type="entry name" value="PTR2"/>
    <property type="match status" value="2"/>
</dbReference>
<evidence type="ECO:0000256" key="5">
    <source>
        <dbReference type="ARBA" id="ARBA00022989"/>
    </source>
</evidence>
<organism evidence="8 9">
    <name type="scientific">Trichomalopsis sarcophagae</name>
    <dbReference type="NCBI Taxonomy" id="543379"/>
    <lineage>
        <taxon>Eukaryota</taxon>
        <taxon>Metazoa</taxon>
        <taxon>Ecdysozoa</taxon>
        <taxon>Arthropoda</taxon>
        <taxon>Hexapoda</taxon>
        <taxon>Insecta</taxon>
        <taxon>Pterygota</taxon>
        <taxon>Neoptera</taxon>
        <taxon>Endopterygota</taxon>
        <taxon>Hymenoptera</taxon>
        <taxon>Apocrita</taxon>
        <taxon>Proctotrupomorpha</taxon>
        <taxon>Chalcidoidea</taxon>
        <taxon>Pteromalidae</taxon>
        <taxon>Pteromalinae</taxon>
        <taxon>Trichomalopsis</taxon>
    </lineage>
</organism>
<feature type="transmembrane region" description="Helical" evidence="7">
    <location>
        <begin position="16"/>
        <end position="34"/>
    </location>
</feature>
<keyword evidence="4" id="KW-0571">Peptide transport</keyword>
<reference evidence="8 9" key="1">
    <citation type="journal article" date="2017" name="Curr. Biol.">
        <title>The Evolution of Venom by Co-option of Single-Copy Genes.</title>
        <authorList>
            <person name="Martinson E.O."/>
            <person name="Mrinalini"/>
            <person name="Kelkar Y.D."/>
            <person name="Chang C.H."/>
            <person name="Werren J.H."/>
        </authorList>
    </citation>
    <scope>NUCLEOTIDE SEQUENCE [LARGE SCALE GENOMIC DNA]</scope>
    <source>
        <strain evidence="8 9">Alberta</strain>
        <tissue evidence="8">Whole body</tissue>
    </source>
</reference>
<name>A0A232FN09_9HYME</name>
<dbReference type="InterPro" id="IPR036259">
    <property type="entry name" value="MFS_trans_sf"/>
</dbReference>